<gene>
    <name evidence="3" type="ORF">DLJ53_14065</name>
</gene>
<name>A0A8B2P104_9HYPH</name>
<comment type="similarity">
    <text evidence="1">Belongs to the UPF0065 (bug) family.</text>
</comment>
<evidence type="ECO:0000256" key="1">
    <source>
        <dbReference type="ARBA" id="ARBA00006987"/>
    </source>
</evidence>
<dbReference type="PANTHER" id="PTHR42928">
    <property type="entry name" value="TRICARBOXYLATE-BINDING PROTEIN"/>
    <property type="match status" value="1"/>
</dbReference>
<dbReference type="Pfam" id="PF03401">
    <property type="entry name" value="TctC"/>
    <property type="match status" value="1"/>
</dbReference>
<dbReference type="Gene3D" id="3.40.190.10">
    <property type="entry name" value="Periplasmic binding protein-like II"/>
    <property type="match status" value="1"/>
</dbReference>
<dbReference type="Proteomes" id="UP000249590">
    <property type="component" value="Unassembled WGS sequence"/>
</dbReference>
<dbReference type="InterPro" id="IPR006311">
    <property type="entry name" value="TAT_signal"/>
</dbReference>
<dbReference type="PANTHER" id="PTHR42928:SF5">
    <property type="entry name" value="BLR1237 PROTEIN"/>
    <property type="match status" value="1"/>
</dbReference>
<reference evidence="3 4" key="1">
    <citation type="submission" date="2018-05" db="EMBL/GenBank/DDBJ databases">
        <title>Acuticoccus sediminis sp. nov., isolated from deep-sea sediment of Indian Ocean.</title>
        <authorList>
            <person name="Liu X."/>
            <person name="Lai Q."/>
            <person name="Du Y."/>
            <person name="Sun F."/>
            <person name="Zhang X."/>
            <person name="Wang S."/>
            <person name="Shao Z."/>
        </authorList>
    </citation>
    <scope>NUCLEOTIDE SEQUENCE [LARGE SCALE GENOMIC DNA]</scope>
    <source>
        <strain evidence="3 4">PTG4-2</strain>
    </source>
</reference>
<dbReference type="PROSITE" id="PS51318">
    <property type="entry name" value="TAT"/>
    <property type="match status" value="1"/>
</dbReference>
<feature type="signal peptide" evidence="2">
    <location>
        <begin position="1"/>
        <end position="33"/>
    </location>
</feature>
<feature type="chain" id="PRO_5032323723" evidence="2">
    <location>
        <begin position="34"/>
        <end position="329"/>
    </location>
</feature>
<comment type="caution">
    <text evidence="3">The sequence shown here is derived from an EMBL/GenBank/DDBJ whole genome shotgun (WGS) entry which is preliminary data.</text>
</comment>
<dbReference type="Gene3D" id="3.40.190.150">
    <property type="entry name" value="Bordetella uptake gene, domain 1"/>
    <property type="match status" value="1"/>
</dbReference>
<dbReference type="CDD" id="cd07012">
    <property type="entry name" value="PBP2_Bug_TTT"/>
    <property type="match status" value="1"/>
</dbReference>
<accession>A0A8B2P104</accession>
<dbReference type="InterPro" id="IPR042100">
    <property type="entry name" value="Bug_dom1"/>
</dbReference>
<dbReference type="SUPFAM" id="SSF53850">
    <property type="entry name" value="Periplasmic binding protein-like II"/>
    <property type="match status" value="1"/>
</dbReference>
<dbReference type="InterPro" id="IPR005064">
    <property type="entry name" value="BUG"/>
</dbReference>
<keyword evidence="4" id="KW-1185">Reference proteome</keyword>
<evidence type="ECO:0000256" key="2">
    <source>
        <dbReference type="SAM" id="SignalP"/>
    </source>
</evidence>
<evidence type="ECO:0000313" key="3">
    <source>
        <dbReference type="EMBL" id="RAI02470.1"/>
    </source>
</evidence>
<dbReference type="EMBL" id="QHHQ01000002">
    <property type="protein sequence ID" value="RAI02470.1"/>
    <property type="molecule type" value="Genomic_DNA"/>
</dbReference>
<sequence length="329" mass="34797">MGGQLMSVFTRRTILAATAGAVAMAMLPQTAAAQGETIRIIYPYAGGSTVNGIIRKIAEHMSGTLGQAVVVEDKPGGNGIVATQSVALGPKDGTMVLVGASGTLSLNSLLRPNLPYKIEDFEPVGMMLKGPLTVTINVDTPVTDMKGLVDWAKAENRPLRYGTLGPGSVTHLFGILLGKATGVETIPVAYRNNNAQILDLLAGQNELNFSTPASLIEHEKAGEVKMLAVTTEERMTNLPETPTVAEAGFAMLETSFWDSLMVPKGTPKEVITRLNEALNAATQSEEIKTLMAQNSLLSLSGPPEAVNEQIASDLDVWGEIVRSEGITLN</sequence>
<dbReference type="PIRSF" id="PIRSF017082">
    <property type="entry name" value="YflP"/>
    <property type="match status" value="1"/>
</dbReference>
<evidence type="ECO:0000313" key="4">
    <source>
        <dbReference type="Proteomes" id="UP000249590"/>
    </source>
</evidence>
<protein>
    <submittedName>
        <fullName evidence="3">Tripartite tricarboxylate transporter substrate binding protein</fullName>
    </submittedName>
</protein>
<proteinExistence type="inferred from homology"/>
<organism evidence="3 4">
    <name type="scientific">Acuticoccus sediminis</name>
    <dbReference type="NCBI Taxonomy" id="2184697"/>
    <lineage>
        <taxon>Bacteria</taxon>
        <taxon>Pseudomonadati</taxon>
        <taxon>Pseudomonadota</taxon>
        <taxon>Alphaproteobacteria</taxon>
        <taxon>Hyphomicrobiales</taxon>
        <taxon>Amorphaceae</taxon>
        <taxon>Acuticoccus</taxon>
    </lineage>
</organism>
<keyword evidence="2" id="KW-0732">Signal</keyword>
<dbReference type="AlphaFoldDB" id="A0A8B2P104"/>